<keyword evidence="3" id="KW-1185">Reference proteome</keyword>
<reference evidence="2 3" key="1">
    <citation type="submission" date="2023-07" db="EMBL/GenBank/DDBJ databases">
        <title>Identification of four novel Pseudomonas species associated with bacterial leaf spot of cucurbits.</title>
        <authorList>
            <person name="Fullem K.R."/>
        </authorList>
    </citation>
    <scope>NUCLEOTIDE SEQUENCE [LARGE SCALE GENOMIC DNA]</scope>
    <source>
        <strain evidence="2 3">KFB 138</strain>
    </source>
</reference>
<gene>
    <name evidence="2" type="ORF">Q6A51_05685</name>
</gene>
<proteinExistence type="predicted"/>
<evidence type="ECO:0000313" key="2">
    <source>
        <dbReference type="EMBL" id="MDO7926262.1"/>
    </source>
</evidence>
<dbReference type="EMBL" id="JAUQOO010000003">
    <property type="protein sequence ID" value="MDO7926262.1"/>
    <property type="molecule type" value="Genomic_DNA"/>
</dbReference>
<evidence type="ECO:0000256" key="1">
    <source>
        <dbReference type="SAM" id="Phobius"/>
    </source>
</evidence>
<evidence type="ECO:0008006" key="4">
    <source>
        <dbReference type="Google" id="ProtNLM"/>
    </source>
</evidence>
<organism evidence="2 3">
    <name type="scientific">Pseudomonas serbiensis</name>
    <dbReference type="NCBI Taxonomy" id="3064350"/>
    <lineage>
        <taxon>Bacteria</taxon>
        <taxon>Pseudomonadati</taxon>
        <taxon>Pseudomonadota</taxon>
        <taxon>Gammaproteobacteria</taxon>
        <taxon>Pseudomonadales</taxon>
        <taxon>Pseudomonadaceae</taxon>
        <taxon>Pseudomonas</taxon>
    </lineage>
</organism>
<dbReference type="RefSeq" id="WP_304574311.1">
    <property type="nucleotide sequence ID" value="NZ_JAUQOO010000003.1"/>
</dbReference>
<protein>
    <recommendedName>
        <fullName evidence="4">NusG domain-containing protein</fullName>
    </recommendedName>
</protein>
<evidence type="ECO:0000313" key="3">
    <source>
        <dbReference type="Proteomes" id="UP001223016"/>
    </source>
</evidence>
<feature type="transmembrane region" description="Helical" evidence="1">
    <location>
        <begin position="12"/>
        <end position="32"/>
    </location>
</feature>
<accession>A0ABT9CL97</accession>
<name>A0ABT9CL97_9PSED</name>
<keyword evidence="1" id="KW-0812">Transmembrane</keyword>
<sequence>MAFLSIARKWTSYAMLFFGASSGLFFLLDALLPPDEYSVENVVPRTFQDGKVVFLIPYSGGDIGTCEVSSDAPSTYPLGSKILVSKSQVLGRCILTPLPDGWKEPPICCDLH</sequence>
<keyword evidence="1" id="KW-1133">Transmembrane helix</keyword>
<keyword evidence="1" id="KW-0472">Membrane</keyword>
<dbReference type="Proteomes" id="UP001223016">
    <property type="component" value="Unassembled WGS sequence"/>
</dbReference>
<comment type="caution">
    <text evidence="2">The sequence shown here is derived from an EMBL/GenBank/DDBJ whole genome shotgun (WGS) entry which is preliminary data.</text>
</comment>